<dbReference type="Pfam" id="PF12784">
    <property type="entry name" value="PDDEXK_2"/>
    <property type="match status" value="1"/>
</dbReference>
<sequence>MKQVAPLRYDVIFKKAFGQPDVFTALVKDFTGIELEIDEVENDKCFYPAVANVANRFDLFAEDKKNRVIVEMQHAHYPDTYERFLYYQLSAMVESIKSASNYKFPKTVITMVFFTEKKTPSPNSSILYRKFNVMEDFKGTEFNLFGREHQMLFIYTSSYGHGDLPEEIEEWMKAIDNSLTGTIYEEDYTNPQIQRIFDLIEMDNLTPEENALLKDDYYPEKSLREAGQAKVEEAQANIALNFKALGTLTDEQIANAIGLTLEEVKAL</sequence>
<keyword evidence="2" id="KW-1185">Reference proteome</keyword>
<comment type="caution">
    <text evidence="1">The sequence shown here is derived from an EMBL/GenBank/DDBJ whole genome shotgun (WGS) entry which is preliminary data.</text>
</comment>
<dbReference type="Proteomes" id="UP000030428">
    <property type="component" value="Unassembled WGS sequence"/>
</dbReference>
<reference evidence="1 2" key="1">
    <citation type="journal article" date="2016" name="Front. Microbiol.">
        <title>Single-Cell (Meta-)Genomics of a Dimorphic Candidatus Thiomargarita nelsonii Reveals Genomic Plasticity.</title>
        <authorList>
            <person name="Flood B.E."/>
            <person name="Fliss P."/>
            <person name="Jones D.S."/>
            <person name="Dick G.J."/>
            <person name="Jain S."/>
            <person name="Kaster A.K."/>
            <person name="Winkel M."/>
            <person name="Mussmann M."/>
            <person name="Bailey J."/>
        </authorList>
    </citation>
    <scope>NUCLEOTIDE SEQUENCE [LARGE SCALE GENOMIC DNA]</scope>
    <source>
        <strain evidence="1">Hydrate Ridge</strain>
    </source>
</reference>
<gene>
    <name evidence="1" type="ORF">PN36_08480</name>
</gene>
<dbReference type="AlphaFoldDB" id="A0A4E0QRL1"/>
<name>A0A4E0QRL1_9GAMM</name>
<dbReference type="EMBL" id="JSZA02000025">
    <property type="protein sequence ID" value="TGO03317.1"/>
    <property type="molecule type" value="Genomic_DNA"/>
</dbReference>
<evidence type="ECO:0000313" key="2">
    <source>
        <dbReference type="Proteomes" id="UP000030428"/>
    </source>
</evidence>
<evidence type="ECO:0000313" key="1">
    <source>
        <dbReference type="EMBL" id="TGO03317.1"/>
    </source>
</evidence>
<proteinExistence type="predicted"/>
<accession>A0A4E0QRL1</accession>
<protein>
    <recommendedName>
        <fullName evidence="3">Transposase (putative) YhgA-like domain-containing protein</fullName>
    </recommendedName>
</protein>
<organism evidence="1 2">
    <name type="scientific">Candidatus Thiomargarita nelsonii</name>
    <dbReference type="NCBI Taxonomy" id="1003181"/>
    <lineage>
        <taxon>Bacteria</taxon>
        <taxon>Pseudomonadati</taxon>
        <taxon>Pseudomonadota</taxon>
        <taxon>Gammaproteobacteria</taxon>
        <taxon>Thiotrichales</taxon>
        <taxon>Thiotrichaceae</taxon>
        <taxon>Thiomargarita</taxon>
    </lineage>
</organism>
<evidence type="ECO:0008006" key="3">
    <source>
        <dbReference type="Google" id="ProtNLM"/>
    </source>
</evidence>